<dbReference type="GO" id="GO:0048269">
    <property type="term" value="C:methionine adenosyltransferase complex"/>
    <property type="evidence" value="ECO:0007669"/>
    <property type="project" value="TreeGrafter"/>
</dbReference>
<dbReference type="GO" id="GO:0009243">
    <property type="term" value="P:O antigen biosynthetic process"/>
    <property type="evidence" value="ECO:0007669"/>
    <property type="project" value="UniProtKB-UniPathway"/>
</dbReference>
<keyword evidence="6" id="KW-0560">Oxidoreductase</keyword>
<comment type="cofactor">
    <cofactor evidence="6">
        <name>Mg(2+)</name>
        <dbReference type="ChEBI" id="CHEBI:18420"/>
    </cofactor>
    <text evidence="6">Binds 1 Mg(2+) ion per monomer.</text>
</comment>
<evidence type="ECO:0000259" key="7">
    <source>
        <dbReference type="Pfam" id="PF04321"/>
    </source>
</evidence>
<evidence type="ECO:0000256" key="6">
    <source>
        <dbReference type="RuleBase" id="RU364082"/>
    </source>
</evidence>
<feature type="domain" description="RmlD-like substrate binding" evidence="7">
    <location>
        <begin position="10"/>
        <end position="294"/>
    </location>
</feature>
<proteinExistence type="inferred from homology"/>
<accession>A0A4Q7IMF4</accession>
<comment type="similarity">
    <text evidence="2 6">Belongs to the dTDP-4-dehydrorhamnose reductase family.</text>
</comment>
<dbReference type="AlphaFoldDB" id="A0A4Q7IMF4"/>
<dbReference type="EMBL" id="PPSX01000038">
    <property type="protein sequence ID" value="RZQ52971.1"/>
    <property type="molecule type" value="Genomic_DNA"/>
</dbReference>
<dbReference type="GO" id="GO:0006556">
    <property type="term" value="P:S-adenosylmethionine biosynthetic process"/>
    <property type="evidence" value="ECO:0007669"/>
    <property type="project" value="TreeGrafter"/>
</dbReference>
<protein>
    <recommendedName>
        <fullName evidence="4 6">dTDP-4-dehydrorhamnose reductase</fullName>
        <ecNumber evidence="3 6">1.1.1.133</ecNumber>
    </recommendedName>
</protein>
<evidence type="ECO:0000256" key="1">
    <source>
        <dbReference type="ARBA" id="ARBA00004781"/>
    </source>
</evidence>
<dbReference type="PANTHER" id="PTHR10491:SF4">
    <property type="entry name" value="METHIONINE ADENOSYLTRANSFERASE 2 SUBUNIT BETA"/>
    <property type="match status" value="1"/>
</dbReference>
<comment type="caution">
    <text evidence="8">The sequence shown here is derived from an EMBL/GenBank/DDBJ whole genome shotgun (WGS) entry which is preliminary data.</text>
</comment>
<dbReference type="RefSeq" id="WP_130255697.1">
    <property type="nucleotide sequence ID" value="NZ_PPSX01000038.1"/>
</dbReference>
<dbReference type="PANTHER" id="PTHR10491">
    <property type="entry name" value="DTDP-4-DEHYDRORHAMNOSE REDUCTASE"/>
    <property type="match status" value="1"/>
</dbReference>
<comment type="catalytic activity">
    <reaction evidence="5 6">
        <text>dTDP-beta-L-rhamnose + NADP(+) = dTDP-4-dehydro-beta-L-rhamnose + NADPH + H(+)</text>
        <dbReference type="Rhea" id="RHEA:21796"/>
        <dbReference type="ChEBI" id="CHEBI:15378"/>
        <dbReference type="ChEBI" id="CHEBI:57510"/>
        <dbReference type="ChEBI" id="CHEBI:57783"/>
        <dbReference type="ChEBI" id="CHEBI:58349"/>
        <dbReference type="ChEBI" id="CHEBI:62830"/>
        <dbReference type="EC" id="1.1.1.133"/>
    </reaction>
</comment>
<dbReference type="Gene3D" id="3.40.50.720">
    <property type="entry name" value="NAD(P)-binding Rossmann-like Domain"/>
    <property type="match status" value="1"/>
</dbReference>
<organism evidence="8 9">
    <name type="scientific">Pseudoalteromonas phenolica</name>
    <dbReference type="NCBI Taxonomy" id="161398"/>
    <lineage>
        <taxon>Bacteria</taxon>
        <taxon>Pseudomonadati</taxon>
        <taxon>Pseudomonadota</taxon>
        <taxon>Gammaproteobacteria</taxon>
        <taxon>Alteromonadales</taxon>
        <taxon>Pseudoalteromonadaceae</taxon>
        <taxon>Pseudoalteromonas</taxon>
    </lineage>
</organism>
<dbReference type="Proteomes" id="UP000291338">
    <property type="component" value="Unassembled WGS sequence"/>
</dbReference>
<evidence type="ECO:0000313" key="9">
    <source>
        <dbReference type="Proteomes" id="UP000291338"/>
    </source>
</evidence>
<dbReference type="InterPro" id="IPR036291">
    <property type="entry name" value="NAD(P)-bd_dom_sf"/>
</dbReference>
<dbReference type="EC" id="1.1.1.133" evidence="3 6"/>
<dbReference type="GO" id="GO:0019305">
    <property type="term" value="P:dTDP-rhamnose biosynthetic process"/>
    <property type="evidence" value="ECO:0007669"/>
    <property type="project" value="UniProtKB-UniPathway"/>
</dbReference>
<evidence type="ECO:0000256" key="5">
    <source>
        <dbReference type="ARBA" id="ARBA00048200"/>
    </source>
</evidence>
<dbReference type="UniPathway" id="UPA00281"/>
<keyword evidence="6" id="KW-0521">NADP</keyword>
<comment type="pathway">
    <text evidence="1 6">Carbohydrate biosynthesis; dTDP-L-rhamnose biosynthesis.</text>
</comment>
<gene>
    <name evidence="8" type="ORF">C1E23_11465</name>
</gene>
<dbReference type="GO" id="GO:0008831">
    <property type="term" value="F:dTDP-4-dehydrorhamnose reductase activity"/>
    <property type="evidence" value="ECO:0007669"/>
    <property type="project" value="UniProtKB-EC"/>
</dbReference>
<dbReference type="Pfam" id="PF04321">
    <property type="entry name" value="RmlD_sub_bind"/>
    <property type="match status" value="1"/>
</dbReference>
<evidence type="ECO:0000256" key="4">
    <source>
        <dbReference type="ARBA" id="ARBA00017099"/>
    </source>
</evidence>
<dbReference type="SUPFAM" id="SSF51735">
    <property type="entry name" value="NAD(P)-binding Rossmann-fold domains"/>
    <property type="match status" value="1"/>
</dbReference>
<dbReference type="CDD" id="cd05254">
    <property type="entry name" value="dTDP_HR_like_SDR_e"/>
    <property type="match status" value="1"/>
</dbReference>
<dbReference type="GO" id="GO:0048270">
    <property type="term" value="F:methionine adenosyltransferase regulator activity"/>
    <property type="evidence" value="ECO:0007669"/>
    <property type="project" value="TreeGrafter"/>
</dbReference>
<dbReference type="UniPathway" id="UPA00124"/>
<sequence length="298" mass="32167">MDQTVTHATKVMLTGATGLLGRALLTELAPHFDVVGTGFSRAEGNIIKLDLHDQQAVANSLIEHKPQVVIHAAAERNPDICSNKPEQAIALNVAASKFLAEQCEAIGAKLILISTDYVFDGQDAPYLENAAPNPLNLYGQSKQQAEQAVLAIAKTHSVIRVPVLYGDVTHLGESAVTTLAQQLSATAPSSHDNWAIRYPTHVADIAMSIRDLVQQADKLGGIFHISGTQKMTKYQMACLMADALGYDRSLLEPLGQPNDGTPRPYNCALENKRLKAMGIHYERGFAKAIAEIIVKHSA</sequence>
<dbReference type="InterPro" id="IPR005913">
    <property type="entry name" value="dTDP_dehydrorham_reduct"/>
</dbReference>
<evidence type="ECO:0000256" key="2">
    <source>
        <dbReference type="ARBA" id="ARBA00010944"/>
    </source>
</evidence>
<dbReference type="InterPro" id="IPR029903">
    <property type="entry name" value="RmlD-like-bd"/>
</dbReference>
<reference evidence="8 9" key="1">
    <citation type="submission" date="2018-01" db="EMBL/GenBank/DDBJ databases">
        <title>Co-occurrence of chitin degradation, pigmentation and bioactivity in marine Pseudoalteromonas.</title>
        <authorList>
            <person name="Paulsen S."/>
            <person name="Gram L."/>
            <person name="Machado H."/>
        </authorList>
    </citation>
    <scope>NUCLEOTIDE SEQUENCE [LARGE SCALE GENOMIC DNA]</scope>
    <source>
        <strain evidence="8 9">S3898</strain>
    </source>
</reference>
<evidence type="ECO:0000256" key="3">
    <source>
        <dbReference type="ARBA" id="ARBA00012929"/>
    </source>
</evidence>
<dbReference type="FunFam" id="3.40.50.720:FF:000357">
    <property type="entry name" value="Methionine adenosyltransferase 2 subunit beta"/>
    <property type="match status" value="1"/>
</dbReference>
<name>A0A4Q7IMF4_9GAMM</name>
<evidence type="ECO:0000313" key="8">
    <source>
        <dbReference type="EMBL" id="RZQ52971.1"/>
    </source>
</evidence>
<comment type="function">
    <text evidence="6">Catalyzes the reduction of dTDP-6-deoxy-L-lyxo-4-hexulose to yield dTDP-L-rhamnose.</text>
</comment>